<dbReference type="eggNOG" id="ENOG502RZK1">
    <property type="taxonomic scope" value="Eukaryota"/>
</dbReference>
<protein>
    <submittedName>
        <fullName evidence="2">Uncharacterized protein</fullName>
    </submittedName>
</protein>
<dbReference type="InterPro" id="IPR023214">
    <property type="entry name" value="HAD_sf"/>
</dbReference>
<proteinExistence type="predicted"/>
<dbReference type="Proteomes" id="UP000195557">
    <property type="component" value="Unassembled WGS sequence"/>
</dbReference>
<feature type="compositionally biased region" description="Basic and acidic residues" evidence="1">
    <location>
        <begin position="566"/>
        <end position="576"/>
    </location>
</feature>
<dbReference type="Gene3D" id="3.40.50.1000">
    <property type="entry name" value="HAD superfamily/HAD-like"/>
    <property type="match status" value="1"/>
</dbReference>
<dbReference type="GO" id="GO:0016791">
    <property type="term" value="F:phosphatase activity"/>
    <property type="evidence" value="ECO:0007669"/>
    <property type="project" value="InterPro"/>
</dbReference>
<reference evidence="2" key="1">
    <citation type="submission" date="2017-04" db="EMBL/GenBank/DDBJ databases">
        <title>Population genomics of picophytoplankton unveils novel chromosome hypervariability.</title>
        <authorList>
            <consortium name="DOE Joint Genome Institute"/>
            <person name="Blanc-Mathieu R."/>
            <person name="Krasovec M."/>
            <person name="Hebrard M."/>
            <person name="Yau S."/>
            <person name="Desgranges E."/>
            <person name="Martin J."/>
            <person name="Schackwitz W."/>
            <person name="Kuo A."/>
            <person name="Salin G."/>
            <person name="Donnadieu C."/>
            <person name="Desdevises Y."/>
            <person name="Sanchez-Ferandin S."/>
            <person name="Moreau H."/>
            <person name="Rivals E."/>
            <person name="Grigoriev I.V."/>
            <person name="Grimsley N."/>
            <person name="Eyre-Walker A."/>
            <person name="Piganeau G."/>
        </authorList>
    </citation>
    <scope>NUCLEOTIDE SEQUENCE [LARGE SCALE GENOMIC DNA]</scope>
    <source>
        <strain evidence="2">RCC 1115</strain>
    </source>
</reference>
<evidence type="ECO:0000256" key="1">
    <source>
        <dbReference type="SAM" id="MobiDB-lite"/>
    </source>
</evidence>
<evidence type="ECO:0000313" key="2">
    <source>
        <dbReference type="EMBL" id="OUS42280.1"/>
    </source>
</evidence>
<name>A0A1Y5HYJ4_OSTTA</name>
<sequence>MAAAAYEEALRELGGTTNGTAARNAANAVEAGDRAGEALASAVVGLVNSTVGDDTAAALARALEAMGDETRGAATKDEDEDEDANEASSDLETYLLDTSSPKTSRARVKLVEPIEEEDSSDDVRAVGVVLADVGRSYGESSLTRTLARFASRRNAVVIRPGTCSGKPISCTGACVVDKDSVASQMKALGGGKSARLGGVAVGSAREDWMSTVAEEDSRWIGEVAHPVQFAFERMYRAARHYITSGDAEFAPVPELESCSNFTESLDVLRKKCASMRCKTGFADMQKYITATQKKTILGCPGFTSNPQTTRLRGTTVEKSETPSSAERRTRAKYAALVPIGSPEKENESLVALTYSFDFKLSDLVFHRTSGEMQDDAYDVSKEPKELRESIEGGNKIDLKLFNKVEAQIEDTKAQDTFASRLEALRGMSAAADLFCLENKVCTTGRAATKVIDVDPVHASTLGAFPASCGTEEVAKEIKCVEDWFLCDGPDASGSVWHAGTVSMKSQDVAAAGQTEKTSEKSSENTTAAATTTATATATATATTTTTTAKSVDDDGDADGPSTAETGDGKEAAESKPKPTATATAAPPKSVAFQAAANVHRQSPWLCGRHVIRIHPGALRAMQAFARGECGTMRMAAASSADTPLATRIGRSALDQLEILPGLTARAAFAIGWPEGFEGNLQIGRSPPLSSDKSATHFPILRRETGAPYDEMLFFDDCGWEDHCERVARRCVEARSGLGPVTVRTPRGCRVEEYARGLALYDARARKISSVAVEP</sequence>
<feature type="compositionally biased region" description="Low complexity" evidence="1">
    <location>
        <begin position="577"/>
        <end position="587"/>
    </location>
</feature>
<gene>
    <name evidence="2" type="ORF">BE221DRAFT_202215</name>
</gene>
<feature type="region of interest" description="Disordered" evidence="1">
    <location>
        <begin position="69"/>
        <end position="98"/>
    </location>
</feature>
<feature type="region of interest" description="Disordered" evidence="1">
    <location>
        <begin position="507"/>
        <end position="587"/>
    </location>
</feature>
<feature type="compositionally biased region" description="Low complexity" evidence="1">
    <location>
        <begin position="525"/>
        <end position="548"/>
    </location>
</feature>
<dbReference type="InterPro" id="IPR010036">
    <property type="entry name" value="MDP_1_eu_arc"/>
</dbReference>
<accession>A0A1Y5HYJ4</accession>
<dbReference type="EMBL" id="KZ155839">
    <property type="protein sequence ID" value="OUS42280.1"/>
    <property type="molecule type" value="Genomic_DNA"/>
</dbReference>
<organism evidence="2">
    <name type="scientific">Ostreococcus tauri</name>
    <name type="common">Marine green alga</name>
    <dbReference type="NCBI Taxonomy" id="70448"/>
    <lineage>
        <taxon>Eukaryota</taxon>
        <taxon>Viridiplantae</taxon>
        <taxon>Chlorophyta</taxon>
        <taxon>Mamiellophyceae</taxon>
        <taxon>Mamiellales</taxon>
        <taxon>Bathycoccaceae</taxon>
        <taxon>Ostreococcus</taxon>
    </lineage>
</organism>
<dbReference type="Pfam" id="PF12689">
    <property type="entry name" value="Acid_PPase"/>
    <property type="match status" value="1"/>
</dbReference>
<dbReference type="AlphaFoldDB" id="A0A1Y5HYJ4"/>